<feature type="region of interest" description="Disordered" evidence="6">
    <location>
        <begin position="198"/>
        <end position="342"/>
    </location>
</feature>
<feature type="compositionally biased region" description="Low complexity" evidence="6">
    <location>
        <begin position="240"/>
        <end position="251"/>
    </location>
</feature>
<dbReference type="GO" id="GO:0003677">
    <property type="term" value="F:DNA binding"/>
    <property type="evidence" value="ECO:0007669"/>
    <property type="project" value="UniProtKB-KW"/>
</dbReference>
<dbReference type="InterPro" id="IPR013325">
    <property type="entry name" value="RNA_pol_sigma_r2"/>
</dbReference>
<dbReference type="InterPro" id="IPR013324">
    <property type="entry name" value="RNA_pol_sigma_r3/r4-like"/>
</dbReference>
<evidence type="ECO:0000256" key="3">
    <source>
        <dbReference type="ARBA" id="ARBA00023082"/>
    </source>
</evidence>
<keyword evidence="5" id="KW-0804">Transcription</keyword>
<dbReference type="GO" id="GO:0016987">
    <property type="term" value="F:sigma factor activity"/>
    <property type="evidence" value="ECO:0007669"/>
    <property type="project" value="UniProtKB-KW"/>
</dbReference>
<dbReference type="InterPro" id="IPR036388">
    <property type="entry name" value="WH-like_DNA-bd_sf"/>
</dbReference>
<feature type="domain" description="RNA polymerase sigma-70 region 4" evidence="9">
    <location>
        <begin position="758"/>
        <end position="809"/>
    </location>
</feature>
<reference evidence="10" key="1">
    <citation type="submission" date="2021-01" db="EMBL/GenBank/DDBJ databases">
        <authorList>
            <person name="Corre E."/>
            <person name="Pelletier E."/>
            <person name="Niang G."/>
            <person name="Scheremetjew M."/>
            <person name="Finn R."/>
            <person name="Kale V."/>
            <person name="Holt S."/>
            <person name="Cochrane G."/>
            <person name="Meng A."/>
            <person name="Brown T."/>
            <person name="Cohen L."/>
        </authorList>
    </citation>
    <scope>NUCLEOTIDE SEQUENCE</scope>
    <source>
        <strain evidence="10">GSO104</strain>
    </source>
</reference>
<name>A0A7S4R5B9_9STRA</name>
<dbReference type="CDD" id="cd06171">
    <property type="entry name" value="Sigma70_r4"/>
    <property type="match status" value="1"/>
</dbReference>
<evidence type="ECO:0000259" key="9">
    <source>
        <dbReference type="Pfam" id="PF04545"/>
    </source>
</evidence>
<feature type="compositionally biased region" description="Polar residues" evidence="6">
    <location>
        <begin position="92"/>
        <end position="103"/>
    </location>
</feature>
<feature type="region of interest" description="Disordered" evidence="6">
    <location>
        <begin position="477"/>
        <end position="558"/>
    </location>
</feature>
<feature type="compositionally biased region" description="Low complexity" evidence="6">
    <location>
        <begin position="430"/>
        <end position="443"/>
    </location>
</feature>
<organism evidence="10">
    <name type="scientific">Ditylum brightwellii</name>
    <dbReference type="NCBI Taxonomy" id="49249"/>
    <lineage>
        <taxon>Eukaryota</taxon>
        <taxon>Sar</taxon>
        <taxon>Stramenopiles</taxon>
        <taxon>Ochrophyta</taxon>
        <taxon>Bacillariophyta</taxon>
        <taxon>Mediophyceae</taxon>
        <taxon>Lithodesmiophycidae</taxon>
        <taxon>Lithodesmiales</taxon>
        <taxon>Lithodesmiaceae</taxon>
        <taxon>Ditylum</taxon>
    </lineage>
</organism>
<dbReference type="InterPro" id="IPR007630">
    <property type="entry name" value="RNA_pol_sigma70_r4"/>
</dbReference>
<keyword evidence="3" id="KW-0731">Sigma factor</keyword>
<dbReference type="InterPro" id="IPR014284">
    <property type="entry name" value="RNA_pol_sigma-70_dom"/>
</dbReference>
<evidence type="ECO:0000259" key="8">
    <source>
        <dbReference type="Pfam" id="PF04542"/>
    </source>
</evidence>
<dbReference type="PANTHER" id="PTHR30603:SF47">
    <property type="entry name" value="RNA POLYMERASE SIGMA FACTOR SIGD, CHLOROPLASTIC"/>
    <property type="match status" value="1"/>
</dbReference>
<feature type="compositionally biased region" description="Basic residues" evidence="6">
    <location>
        <begin position="212"/>
        <end position="221"/>
    </location>
</feature>
<feature type="compositionally biased region" description="Low complexity" evidence="6">
    <location>
        <begin position="302"/>
        <end position="335"/>
    </location>
</feature>
<dbReference type="GO" id="GO:0006352">
    <property type="term" value="P:DNA-templated transcription initiation"/>
    <property type="evidence" value="ECO:0007669"/>
    <property type="project" value="InterPro"/>
</dbReference>
<evidence type="ECO:0000313" key="10">
    <source>
        <dbReference type="EMBL" id="CAE4603925.1"/>
    </source>
</evidence>
<dbReference type="PRINTS" id="PR00929">
    <property type="entry name" value="ATHOOK"/>
</dbReference>
<evidence type="ECO:0000256" key="2">
    <source>
        <dbReference type="ARBA" id="ARBA00023015"/>
    </source>
</evidence>
<evidence type="ECO:0000256" key="5">
    <source>
        <dbReference type="ARBA" id="ARBA00023163"/>
    </source>
</evidence>
<dbReference type="Pfam" id="PF04539">
    <property type="entry name" value="Sigma70_r3"/>
    <property type="match status" value="1"/>
</dbReference>
<evidence type="ECO:0000256" key="1">
    <source>
        <dbReference type="ARBA" id="ARBA00007788"/>
    </source>
</evidence>
<accession>A0A7S4R5B9</accession>
<dbReference type="EMBL" id="HBNS01016460">
    <property type="protein sequence ID" value="CAE4603925.1"/>
    <property type="molecule type" value="Transcribed_RNA"/>
</dbReference>
<dbReference type="Pfam" id="PF04545">
    <property type="entry name" value="Sigma70_r4"/>
    <property type="match status" value="1"/>
</dbReference>
<dbReference type="PANTHER" id="PTHR30603">
    <property type="entry name" value="RNA POLYMERASE SIGMA FACTOR RPO"/>
    <property type="match status" value="1"/>
</dbReference>
<feature type="compositionally biased region" description="Polar residues" evidence="6">
    <location>
        <begin position="544"/>
        <end position="556"/>
    </location>
</feature>
<proteinExistence type="inferred from homology"/>
<dbReference type="InterPro" id="IPR007624">
    <property type="entry name" value="RNA_pol_sigma70_r3"/>
</dbReference>
<evidence type="ECO:0000256" key="4">
    <source>
        <dbReference type="ARBA" id="ARBA00023125"/>
    </source>
</evidence>
<feature type="compositionally biased region" description="Low complexity" evidence="6">
    <location>
        <begin position="532"/>
        <end position="543"/>
    </location>
</feature>
<evidence type="ECO:0000256" key="6">
    <source>
        <dbReference type="SAM" id="MobiDB-lite"/>
    </source>
</evidence>
<feature type="compositionally biased region" description="Low complexity" evidence="6">
    <location>
        <begin position="79"/>
        <end position="91"/>
    </location>
</feature>
<dbReference type="InterPro" id="IPR050239">
    <property type="entry name" value="Sigma-70_RNA_pol_init_factors"/>
</dbReference>
<dbReference type="InterPro" id="IPR007627">
    <property type="entry name" value="RNA_pol_sigma70_r2"/>
</dbReference>
<sequence length="828" mass="91978">MEMEWLNRRCDDEEGIHIHRKRRKTGKTRKSRMRSLVSVLALMSASEAIIIKNGNLAFVATNTRTTTKSSSSCRALWATSSSSSSSSSSKAQPQIEQMTPLTASSESRRRSATQALQRAVVASDPTNPQALIQLLSQTTDNVTGAEDDTANGTTPTRPKGRPNSVPGAMSLSTTRRINNAKEYNNDASSNIFAYATPTALSETSTQTTTTPPKRKRGRPRKYPKEETNDIADTVTITEVSPLKSSSSSSLKPPSPATSKTRKAKMNLTSSSVTQKKTRKRIIKKSSPSAPSTQQSDSNLGITTTTNQMPNPTMVTSSSSPQSMIQQQQQSQNQQQQKKDPLSLQRYYKTDLLSKEDEYGLGMKIQFMVLCESVYEGLSLELDRDPTLVEWSHACGFTTPDPEISSPNYIETDLEESIRPSKSETNGIAGGSTPTTTTNALANNIYNNNNGAPASFTSSSSPLLVEPNNMFVGNGLANAAGVGRGRGRVKKPPPTKLGDFYDDTTFKYGGDDDDDTMDNNDTTTSSEQKKTKTAAAIKTSSSSSFQKPTYQNQQPINRGTPRDFVELMIQGREAKQRMVQCNMRLVVSIARRYHNVGVNVQDLVQEGSLGLSRAAEKFDPKKGFKFSTYASWWIQQAVFRSIAYHSRTIRLPVHIHNLLNRMRRARQSLQQELGRVPSNEEVAAQLDMTTEKYNKILRMTRRSISLEMPKYQNNPKDMGHESEAMVVDKIDSSEVLKDEQTPEQTVDVGLFQSDLKEMLKVLGDDERRVISARYGLDDGLTRTVTAVAAQMNQSKSWVRSQECRALRKLRRPWYEKRLRDHQNSCTGLS</sequence>
<keyword evidence="2" id="KW-0805">Transcription regulation</keyword>
<dbReference type="Gene3D" id="1.10.601.10">
    <property type="entry name" value="RNA Polymerase Primary Sigma Factor"/>
    <property type="match status" value="1"/>
</dbReference>
<keyword evidence="4" id="KW-0238">DNA-binding</keyword>
<evidence type="ECO:0000259" key="7">
    <source>
        <dbReference type="Pfam" id="PF04539"/>
    </source>
</evidence>
<gene>
    <name evidence="10" type="ORF">DBRI00130_LOCUS13185</name>
</gene>
<feature type="region of interest" description="Disordered" evidence="6">
    <location>
        <begin position="417"/>
        <end position="443"/>
    </location>
</feature>
<dbReference type="NCBIfam" id="TIGR02937">
    <property type="entry name" value="sigma70-ECF"/>
    <property type="match status" value="1"/>
</dbReference>
<protein>
    <recommendedName>
        <fullName evidence="11">RNA polymerase sigma-70 domain-containing protein</fullName>
    </recommendedName>
</protein>
<dbReference type="InterPro" id="IPR017956">
    <property type="entry name" value="AT_hook_DNA-bd_motif"/>
</dbReference>
<dbReference type="SUPFAM" id="SSF88946">
    <property type="entry name" value="Sigma2 domain of RNA polymerase sigma factors"/>
    <property type="match status" value="1"/>
</dbReference>
<dbReference type="PRINTS" id="PR00046">
    <property type="entry name" value="SIGMA70FCT"/>
</dbReference>
<dbReference type="Gene3D" id="1.10.10.10">
    <property type="entry name" value="Winged helix-like DNA-binding domain superfamily/Winged helix DNA-binding domain"/>
    <property type="match status" value="2"/>
</dbReference>
<evidence type="ECO:0008006" key="11">
    <source>
        <dbReference type="Google" id="ProtNLM"/>
    </source>
</evidence>
<feature type="region of interest" description="Disordered" evidence="6">
    <location>
        <begin position="79"/>
        <end position="124"/>
    </location>
</feature>
<feature type="domain" description="RNA polymerase sigma-70 region 2" evidence="8">
    <location>
        <begin position="577"/>
        <end position="646"/>
    </location>
</feature>
<feature type="domain" description="RNA polymerase sigma-70 region 3" evidence="7">
    <location>
        <begin position="657"/>
        <end position="712"/>
    </location>
</feature>
<dbReference type="SUPFAM" id="SSF88659">
    <property type="entry name" value="Sigma3 and sigma4 domains of RNA polymerase sigma factors"/>
    <property type="match status" value="2"/>
</dbReference>
<dbReference type="Pfam" id="PF04542">
    <property type="entry name" value="Sigma70_r2"/>
    <property type="match status" value="1"/>
</dbReference>
<dbReference type="InterPro" id="IPR000943">
    <property type="entry name" value="RNA_pol_sigma70"/>
</dbReference>
<feature type="region of interest" description="Disordered" evidence="6">
    <location>
        <begin position="139"/>
        <end position="172"/>
    </location>
</feature>
<comment type="similarity">
    <text evidence="1">Belongs to the sigma-70 factor family.</text>
</comment>
<dbReference type="AlphaFoldDB" id="A0A7S4R5B9"/>